<evidence type="ECO:0000256" key="1">
    <source>
        <dbReference type="SAM" id="Phobius"/>
    </source>
</evidence>
<evidence type="ECO:0000313" key="3">
    <source>
        <dbReference type="Proteomes" id="UP000185183"/>
    </source>
</evidence>
<feature type="transmembrane region" description="Helical" evidence="1">
    <location>
        <begin position="101"/>
        <end position="126"/>
    </location>
</feature>
<sequence>MPQHSPGMATPSDHSVIWASASASMPTTLDRSHDVPRPESVDEISRWAGSEDLRRTELVYAPVFWVFLPLAVIGFLIYQMITDPTDAGWSITANGASRDTWLAWVPWLAWIGVTVWLLIAVGVLLLRLSALRDLRVENAWVYGHGVAHSIHRACIDYDDGEARWATYIALDHRLDDGQAATIHAAFELWLFQAGLPPSGSKPISSETLFGPQAKGGYFILHLPVSTIAGDTTEHQWMLITQPQEDERDVIVTPVPVPKRLARIRRRLHRKTERRSTS</sequence>
<keyword evidence="1" id="KW-0812">Transmembrane</keyword>
<organism evidence="2 3">
    <name type="scientific">Mycobacteroides abscessus subsp. bolletii</name>
    <dbReference type="NCBI Taxonomy" id="319705"/>
    <lineage>
        <taxon>Bacteria</taxon>
        <taxon>Bacillati</taxon>
        <taxon>Actinomycetota</taxon>
        <taxon>Actinomycetes</taxon>
        <taxon>Mycobacteriales</taxon>
        <taxon>Mycobacteriaceae</taxon>
        <taxon>Mycobacteroides</taxon>
        <taxon>Mycobacteroides abscessus</taxon>
    </lineage>
</organism>
<name>A0A9Q7SI19_9MYCO</name>
<dbReference type="AlphaFoldDB" id="A0A9Q7SI19"/>
<feature type="transmembrane region" description="Helical" evidence="1">
    <location>
        <begin position="58"/>
        <end position="81"/>
    </location>
</feature>
<accession>A0A9Q7SI19</accession>
<evidence type="ECO:0000313" key="2">
    <source>
        <dbReference type="EMBL" id="SHX97691.1"/>
    </source>
</evidence>
<dbReference type="EMBL" id="FSFA01000006">
    <property type="protein sequence ID" value="SHX97691.1"/>
    <property type="molecule type" value="Genomic_DNA"/>
</dbReference>
<gene>
    <name evidence="2" type="ORF">SAMEA2275694_04485</name>
</gene>
<dbReference type="Proteomes" id="UP000185183">
    <property type="component" value="Unassembled WGS sequence"/>
</dbReference>
<evidence type="ECO:0008006" key="4">
    <source>
        <dbReference type="Google" id="ProtNLM"/>
    </source>
</evidence>
<reference evidence="2 3" key="1">
    <citation type="submission" date="2016-11" db="EMBL/GenBank/DDBJ databases">
        <authorList>
            <consortium name="Pathogen Informatics"/>
        </authorList>
    </citation>
    <scope>NUCLEOTIDE SEQUENCE [LARGE SCALE GENOMIC DNA]</scope>
    <source>
        <strain evidence="2 3">968</strain>
    </source>
</reference>
<comment type="caution">
    <text evidence="2">The sequence shown here is derived from an EMBL/GenBank/DDBJ whole genome shotgun (WGS) entry which is preliminary data.</text>
</comment>
<keyword evidence="1" id="KW-0472">Membrane</keyword>
<keyword evidence="1" id="KW-1133">Transmembrane helix</keyword>
<proteinExistence type="predicted"/>
<protein>
    <recommendedName>
        <fullName evidence="4">Transmembrane protein</fullName>
    </recommendedName>
</protein>